<evidence type="ECO:0000259" key="1">
    <source>
        <dbReference type="Pfam" id="PF07090"/>
    </source>
</evidence>
<feature type="domain" description="Putative glutamine amidotransferase" evidence="1">
    <location>
        <begin position="3"/>
        <end position="243"/>
    </location>
</feature>
<dbReference type="InterPro" id="IPR010768">
    <property type="entry name" value="GATase1-like"/>
</dbReference>
<dbReference type="EMBL" id="CP048739">
    <property type="protein sequence ID" value="QIB74467.1"/>
    <property type="molecule type" value="Genomic_DNA"/>
</dbReference>
<dbReference type="GeneID" id="44079603"/>
<sequence length="246" mass="26293">MTRVLLAGESWTTVTFEVKGRNVLVDADYGTAEEHLVAALEVNGADVDFLTCEETLTSFPGTREELDSYDLVLLSDVGADSLQLTPAVTAGDTDTDRCRLLAEYVRDGGALGMIGGYMSFAGKGGAARYGRTPIADVLPVEIRDGDDRVETPAGATPMNRGVPADLPETWPAVLGYNHLQAKDDADVWATVGDRADPFVVVGEAGAGRTFAFATDCAPHWAPMELLEWDGLPVLWGALLDWATKET</sequence>
<dbReference type="Gene3D" id="3.40.50.880">
    <property type="match status" value="1"/>
</dbReference>
<dbReference type="PANTHER" id="PTHR37947">
    <property type="entry name" value="BLL2462 PROTEIN"/>
    <property type="match status" value="1"/>
</dbReference>
<dbReference type="SUPFAM" id="SSF52317">
    <property type="entry name" value="Class I glutamine amidotransferase-like"/>
    <property type="match status" value="1"/>
</dbReference>
<proteinExistence type="predicted"/>
<dbReference type="Pfam" id="PF07090">
    <property type="entry name" value="GATase1_like"/>
    <property type="match status" value="1"/>
</dbReference>
<dbReference type="Proteomes" id="UP000465846">
    <property type="component" value="Chromosome"/>
</dbReference>
<evidence type="ECO:0000313" key="2">
    <source>
        <dbReference type="EMBL" id="QIB74467.1"/>
    </source>
</evidence>
<dbReference type="AlphaFoldDB" id="A0A6C0UGY3"/>
<dbReference type="PANTHER" id="PTHR37947:SF1">
    <property type="entry name" value="BLL2462 PROTEIN"/>
    <property type="match status" value="1"/>
</dbReference>
<dbReference type="RefSeq" id="WP_163486394.1">
    <property type="nucleotide sequence ID" value="NZ_CP048739.1"/>
</dbReference>
<organism evidence="2 3">
    <name type="scientific">Halogeometricum borinquense</name>
    <dbReference type="NCBI Taxonomy" id="60847"/>
    <lineage>
        <taxon>Archaea</taxon>
        <taxon>Methanobacteriati</taxon>
        <taxon>Methanobacteriota</taxon>
        <taxon>Stenosarchaea group</taxon>
        <taxon>Halobacteria</taxon>
        <taxon>Halobacteriales</taxon>
        <taxon>Haloferacaceae</taxon>
        <taxon>Halogeometricum</taxon>
    </lineage>
</organism>
<dbReference type="CDD" id="cd03143">
    <property type="entry name" value="A4_beta-galactosidase_middle_domain"/>
    <property type="match status" value="1"/>
</dbReference>
<gene>
    <name evidence="2" type="ORF">G3I44_09340</name>
</gene>
<accession>A0A6C0UGY3</accession>
<reference evidence="2 3" key="1">
    <citation type="submission" date="2020-02" db="EMBL/GenBank/DDBJ databases">
        <title>Whole genome sequence of Halogeometricum borinquense strain wsp4.</title>
        <authorList>
            <person name="Verma D.K."/>
            <person name="Gopal K."/>
            <person name="Prasad E.S."/>
        </authorList>
    </citation>
    <scope>NUCLEOTIDE SEQUENCE [LARGE SCALE GENOMIC DNA]</scope>
    <source>
        <strain evidence="3">wsp4</strain>
    </source>
</reference>
<dbReference type="InterPro" id="IPR029062">
    <property type="entry name" value="Class_I_gatase-like"/>
</dbReference>
<protein>
    <recommendedName>
        <fullName evidence="1">Putative glutamine amidotransferase domain-containing protein</fullName>
    </recommendedName>
</protein>
<name>A0A6C0UGY3_9EURY</name>
<evidence type="ECO:0000313" key="3">
    <source>
        <dbReference type="Proteomes" id="UP000465846"/>
    </source>
</evidence>